<feature type="non-terminal residue" evidence="1">
    <location>
        <position position="122"/>
    </location>
</feature>
<evidence type="ECO:0000313" key="2">
    <source>
        <dbReference type="Proteomes" id="UP000215155"/>
    </source>
</evidence>
<organism evidence="1 2">
    <name type="scientific">Segatella copri</name>
    <dbReference type="NCBI Taxonomy" id="165179"/>
    <lineage>
        <taxon>Bacteria</taxon>
        <taxon>Pseudomonadati</taxon>
        <taxon>Bacteroidota</taxon>
        <taxon>Bacteroidia</taxon>
        <taxon>Bacteroidales</taxon>
        <taxon>Prevotellaceae</taxon>
        <taxon>Segatella</taxon>
    </lineage>
</organism>
<proteinExistence type="predicted"/>
<name>A0AA91YVN1_9BACT</name>
<protein>
    <submittedName>
        <fullName evidence="1">Uncharacterized protein</fullName>
    </submittedName>
</protein>
<accession>A0AA91YVN1</accession>
<evidence type="ECO:0000313" key="1">
    <source>
        <dbReference type="EMBL" id="OXL42463.1"/>
    </source>
</evidence>
<dbReference type="AlphaFoldDB" id="A0AA91YVN1"/>
<dbReference type="EMBL" id="NMPZ01000063">
    <property type="protein sequence ID" value="OXL42463.1"/>
    <property type="molecule type" value="Genomic_DNA"/>
</dbReference>
<gene>
    <name evidence="1" type="ORF">CFT61_16325</name>
</gene>
<dbReference type="Proteomes" id="UP000215155">
    <property type="component" value="Unassembled WGS sequence"/>
</dbReference>
<sequence length="122" mass="14438">MEEEIRHWIQQINDETILPSDIVAFNFGLFESEEGYCIYLTGSKFYDESDDDWACDIDFEPNRKYLMLASGSIQNMNWKQILYKVKNIIFNFITANAYKLPLFSDEAKYAEEENRKLGEIPR</sequence>
<reference evidence="1 2" key="1">
    <citation type="submission" date="2017-07" db="EMBL/GenBank/DDBJ databases">
        <title>Draft genome sequence of Prevotella copri isolated from the gut of healthy adult Indian.</title>
        <authorList>
            <person name="Das B."/>
            <person name="Bag S."/>
            <person name="Ghosh T.S."/>
        </authorList>
    </citation>
    <scope>NUCLEOTIDE SEQUENCE [LARGE SCALE GENOMIC DNA]</scope>
    <source>
        <strain evidence="1 2">Indica</strain>
    </source>
</reference>
<comment type="caution">
    <text evidence="1">The sequence shown here is derived from an EMBL/GenBank/DDBJ whole genome shotgun (WGS) entry which is preliminary data.</text>
</comment>